<feature type="domain" description="PB1-like" evidence="1">
    <location>
        <begin position="16"/>
        <end position="112"/>
    </location>
</feature>
<dbReference type="Proteomes" id="UP001151760">
    <property type="component" value="Unassembled WGS sequence"/>
</dbReference>
<protein>
    <recommendedName>
        <fullName evidence="1">PB1-like domain-containing protein</fullName>
    </recommendedName>
</protein>
<evidence type="ECO:0000313" key="3">
    <source>
        <dbReference type="Proteomes" id="UP001151760"/>
    </source>
</evidence>
<proteinExistence type="predicted"/>
<comment type="caution">
    <text evidence="2">The sequence shown here is derived from an EMBL/GenBank/DDBJ whole genome shotgun (WGS) entry which is preliminary data.</text>
</comment>
<dbReference type="Pfam" id="PF26130">
    <property type="entry name" value="PB1-like"/>
    <property type="match status" value="1"/>
</dbReference>
<dbReference type="EMBL" id="BQNB010014266">
    <property type="protein sequence ID" value="GJT26118.1"/>
    <property type="molecule type" value="Genomic_DNA"/>
</dbReference>
<evidence type="ECO:0000313" key="2">
    <source>
        <dbReference type="EMBL" id="GJT26118.1"/>
    </source>
</evidence>
<organism evidence="2 3">
    <name type="scientific">Tanacetum coccineum</name>
    <dbReference type="NCBI Taxonomy" id="301880"/>
    <lineage>
        <taxon>Eukaryota</taxon>
        <taxon>Viridiplantae</taxon>
        <taxon>Streptophyta</taxon>
        <taxon>Embryophyta</taxon>
        <taxon>Tracheophyta</taxon>
        <taxon>Spermatophyta</taxon>
        <taxon>Magnoliopsida</taxon>
        <taxon>eudicotyledons</taxon>
        <taxon>Gunneridae</taxon>
        <taxon>Pentapetalae</taxon>
        <taxon>asterids</taxon>
        <taxon>campanulids</taxon>
        <taxon>Asterales</taxon>
        <taxon>Asteraceae</taxon>
        <taxon>Asteroideae</taxon>
        <taxon>Anthemideae</taxon>
        <taxon>Anthemidinae</taxon>
        <taxon>Tanacetum</taxon>
    </lineage>
</organism>
<reference evidence="2" key="1">
    <citation type="journal article" date="2022" name="Int. J. Mol. Sci.">
        <title>Draft Genome of Tanacetum Coccineum: Genomic Comparison of Closely Related Tanacetum-Family Plants.</title>
        <authorList>
            <person name="Yamashiro T."/>
            <person name="Shiraishi A."/>
            <person name="Nakayama K."/>
            <person name="Satake H."/>
        </authorList>
    </citation>
    <scope>NUCLEOTIDE SEQUENCE</scope>
</reference>
<accession>A0ABQ5CIQ5</accession>
<sequence length="135" mass="16139">MAKGQPKKKKAKKVVFTVYFRYNGIFTSCPLKYAQGEMKDVNDTYFDEMSYKHLLEVIKRLVPRSSFKRVYYCQNGTKLNLSIKEIKSDQDIVDMLKVGYDNRNEVDMHVEHFDYEIMEMVEFDRNEEQKQNIII</sequence>
<gene>
    <name evidence="2" type="ORF">Tco_0906393</name>
</gene>
<dbReference type="InterPro" id="IPR058594">
    <property type="entry name" value="PB1-like_dom_pln"/>
</dbReference>
<reference evidence="2" key="2">
    <citation type="submission" date="2022-01" db="EMBL/GenBank/DDBJ databases">
        <authorList>
            <person name="Yamashiro T."/>
            <person name="Shiraishi A."/>
            <person name="Satake H."/>
            <person name="Nakayama K."/>
        </authorList>
    </citation>
    <scope>NUCLEOTIDE SEQUENCE</scope>
</reference>
<name>A0ABQ5CIQ5_9ASTR</name>
<keyword evidence="3" id="KW-1185">Reference proteome</keyword>
<evidence type="ECO:0000259" key="1">
    <source>
        <dbReference type="Pfam" id="PF26130"/>
    </source>
</evidence>